<evidence type="ECO:0008006" key="3">
    <source>
        <dbReference type="Google" id="ProtNLM"/>
    </source>
</evidence>
<accession>A0A382F363</accession>
<feature type="transmembrane region" description="Helical" evidence="1">
    <location>
        <begin position="291"/>
        <end position="312"/>
    </location>
</feature>
<feature type="transmembrane region" description="Helical" evidence="1">
    <location>
        <begin position="66"/>
        <end position="85"/>
    </location>
</feature>
<feature type="transmembrane region" description="Helical" evidence="1">
    <location>
        <begin position="201"/>
        <end position="230"/>
    </location>
</feature>
<dbReference type="PANTHER" id="PTHR10790">
    <property type="entry name" value="TPR-DOMAIN CONTAINING PROTEIN"/>
    <property type="match status" value="1"/>
</dbReference>
<evidence type="ECO:0000313" key="2">
    <source>
        <dbReference type="EMBL" id="SVB56804.1"/>
    </source>
</evidence>
<feature type="non-terminal residue" evidence="2">
    <location>
        <position position="1"/>
    </location>
</feature>
<feature type="transmembrane region" description="Helical" evidence="1">
    <location>
        <begin position="12"/>
        <end position="30"/>
    </location>
</feature>
<sequence>PLDPWFHGDTISYYYFGYWIFGTLSKISLIPTVATYNLSLVAIPAMTASSIFALTSIFLKFPRLKFDFLTISCSVFASLTAVFMGNLQGFLEFFRINSIGSSSFWQRVCIDGMQNPVINTIDSWRPTEFWWWFRSSRIINYFGPACEGQGFDYTINEFPFFSYLLGDLHPHVMVTPFLLTFIYIAYDLSKKDLTKSLGLMYWLEVALAGIMLGCVSFISMWTAPICIAIISGVYGLHWLSNTNLNPIKLGQSISLVFAMGALVLLPYLWSFQSDIGGLAKTPYQTSAIHGFIVWGPLLILSIPKIVSTFWATPISTAWKYHVSISLGVVSIPWIIRFLIPEATINSDGPSMIGFAFPITIFCFISTLTLLTLTAREGLSDGSLVFSIFSLSMFLILIPELFYVGDVYGNRMNTVFKLYYPAWILLSICGSYSAYYWLAGYIRPQKFLKYIYTFIAGLIILCAFYYPPAATMTKLSESSISGFKNSNARPTDLEISALDYAKQNISLNQGILESVGEWDSSGFISRNTGIPNLVNWPGHE</sequence>
<feature type="transmembrane region" description="Helical" evidence="1">
    <location>
        <begin position="36"/>
        <end position="59"/>
    </location>
</feature>
<feature type="transmembrane region" description="Helical" evidence="1">
    <location>
        <begin position="168"/>
        <end position="189"/>
    </location>
</feature>
<reference evidence="2" key="1">
    <citation type="submission" date="2018-05" db="EMBL/GenBank/DDBJ databases">
        <authorList>
            <person name="Lanie J.A."/>
            <person name="Ng W.-L."/>
            <person name="Kazmierczak K.M."/>
            <person name="Andrzejewski T.M."/>
            <person name="Davidsen T.M."/>
            <person name="Wayne K.J."/>
            <person name="Tettelin H."/>
            <person name="Glass J.I."/>
            <person name="Rusch D."/>
            <person name="Podicherti R."/>
            <person name="Tsui H.-C.T."/>
            <person name="Winkler M.E."/>
        </authorList>
    </citation>
    <scope>NUCLEOTIDE SEQUENCE</scope>
</reference>
<feature type="transmembrane region" description="Helical" evidence="1">
    <location>
        <begin position="417"/>
        <end position="437"/>
    </location>
</feature>
<dbReference type="AlphaFoldDB" id="A0A382F363"/>
<proteinExistence type="predicted"/>
<dbReference type="InterPro" id="IPR018746">
    <property type="entry name" value="DUF2298"/>
</dbReference>
<feature type="transmembrane region" description="Helical" evidence="1">
    <location>
        <begin position="250"/>
        <end position="270"/>
    </location>
</feature>
<protein>
    <recommendedName>
        <fullName evidence="3">Glycosyltransferase RgtA/B/C/D-like domain-containing protein</fullName>
    </recommendedName>
</protein>
<dbReference type="EMBL" id="UINC01047481">
    <property type="protein sequence ID" value="SVB56804.1"/>
    <property type="molecule type" value="Genomic_DNA"/>
</dbReference>
<dbReference type="Pfam" id="PF10060">
    <property type="entry name" value="DUF2298"/>
    <property type="match status" value="1"/>
</dbReference>
<evidence type="ECO:0000256" key="1">
    <source>
        <dbReference type="SAM" id="Phobius"/>
    </source>
</evidence>
<feature type="transmembrane region" description="Helical" evidence="1">
    <location>
        <begin position="449"/>
        <end position="465"/>
    </location>
</feature>
<name>A0A382F363_9ZZZZ</name>
<keyword evidence="1" id="KW-1133">Transmembrane helix</keyword>
<feature type="non-terminal residue" evidence="2">
    <location>
        <position position="539"/>
    </location>
</feature>
<feature type="transmembrane region" description="Helical" evidence="1">
    <location>
        <begin position="318"/>
        <end position="339"/>
    </location>
</feature>
<keyword evidence="1" id="KW-0812">Transmembrane</keyword>
<keyword evidence="1" id="KW-0472">Membrane</keyword>
<feature type="transmembrane region" description="Helical" evidence="1">
    <location>
        <begin position="351"/>
        <end position="372"/>
    </location>
</feature>
<feature type="transmembrane region" description="Helical" evidence="1">
    <location>
        <begin position="384"/>
        <end position="405"/>
    </location>
</feature>
<gene>
    <name evidence="2" type="ORF">METZ01_LOCUS209658</name>
</gene>
<dbReference type="PANTHER" id="PTHR10790:SF51">
    <property type="entry name" value="TETRATRICOPEPTIDE REPEAT PROTEIN"/>
    <property type="match status" value="1"/>
</dbReference>
<organism evidence="2">
    <name type="scientific">marine metagenome</name>
    <dbReference type="NCBI Taxonomy" id="408172"/>
    <lineage>
        <taxon>unclassified sequences</taxon>
        <taxon>metagenomes</taxon>
        <taxon>ecological metagenomes</taxon>
    </lineage>
</organism>